<protein>
    <submittedName>
        <fullName evidence="1">Uncharacterized protein</fullName>
    </submittedName>
</protein>
<organism evidence="1 2">
    <name type="scientific">Dendrobium chrysotoxum</name>
    <name type="common">Orchid</name>
    <dbReference type="NCBI Taxonomy" id="161865"/>
    <lineage>
        <taxon>Eukaryota</taxon>
        <taxon>Viridiplantae</taxon>
        <taxon>Streptophyta</taxon>
        <taxon>Embryophyta</taxon>
        <taxon>Tracheophyta</taxon>
        <taxon>Spermatophyta</taxon>
        <taxon>Magnoliopsida</taxon>
        <taxon>Liliopsida</taxon>
        <taxon>Asparagales</taxon>
        <taxon>Orchidaceae</taxon>
        <taxon>Epidendroideae</taxon>
        <taxon>Malaxideae</taxon>
        <taxon>Dendrobiinae</taxon>
        <taxon>Dendrobium</taxon>
    </lineage>
</organism>
<dbReference type="AlphaFoldDB" id="A0AAV7GBL5"/>
<evidence type="ECO:0000313" key="2">
    <source>
        <dbReference type="Proteomes" id="UP000775213"/>
    </source>
</evidence>
<accession>A0AAV7GBL5</accession>
<reference evidence="1 2" key="1">
    <citation type="journal article" date="2021" name="Hortic Res">
        <title>Chromosome-scale assembly of the Dendrobium chrysotoxum genome enhances the understanding of orchid evolution.</title>
        <authorList>
            <person name="Zhang Y."/>
            <person name="Zhang G.Q."/>
            <person name="Zhang D."/>
            <person name="Liu X.D."/>
            <person name="Xu X.Y."/>
            <person name="Sun W.H."/>
            <person name="Yu X."/>
            <person name="Zhu X."/>
            <person name="Wang Z.W."/>
            <person name="Zhao X."/>
            <person name="Zhong W.Y."/>
            <person name="Chen H."/>
            <person name="Yin W.L."/>
            <person name="Huang T."/>
            <person name="Niu S.C."/>
            <person name="Liu Z.J."/>
        </authorList>
    </citation>
    <scope>NUCLEOTIDE SEQUENCE [LARGE SCALE GENOMIC DNA]</scope>
    <source>
        <strain evidence="1">Lindl</strain>
    </source>
</reference>
<sequence length="123" mass="13142">MINSGENLRDTGRVRDHAHSPLHLGKIAARHNSWRLVVDSAFEASGAPVNKLDRAFSLDGGYRGIDILGHHIATIHQAASHVFAMAGIAFGHHGGWLEGAVGDFSNGELLVVGFFSRDYGSIG</sequence>
<dbReference type="EMBL" id="JAGFBR010000011">
    <property type="protein sequence ID" value="KAH0459164.1"/>
    <property type="molecule type" value="Genomic_DNA"/>
</dbReference>
<dbReference type="Proteomes" id="UP000775213">
    <property type="component" value="Unassembled WGS sequence"/>
</dbReference>
<gene>
    <name evidence="1" type="ORF">IEQ34_011978</name>
</gene>
<name>A0AAV7GBL5_DENCH</name>
<comment type="caution">
    <text evidence="1">The sequence shown here is derived from an EMBL/GenBank/DDBJ whole genome shotgun (WGS) entry which is preliminary data.</text>
</comment>
<proteinExistence type="predicted"/>
<evidence type="ECO:0000313" key="1">
    <source>
        <dbReference type="EMBL" id="KAH0459164.1"/>
    </source>
</evidence>
<keyword evidence="2" id="KW-1185">Reference proteome</keyword>